<sequence>MKCVFPLAIISVLAVLAIILRQTSVEARSKNYESMQAASPGVLARMNIENWRRVQRDQGPQCRQMGGYCNKSCTGSTENPHWQCKGQRKKCCVYVH</sequence>
<feature type="signal peptide" evidence="1">
    <location>
        <begin position="1"/>
        <end position="27"/>
    </location>
</feature>
<feature type="chain" id="PRO_5003982038" evidence="1">
    <location>
        <begin position="28"/>
        <end position="96"/>
    </location>
</feature>
<proteinExistence type="evidence at transcript level"/>
<dbReference type="AlphaFoldDB" id="L7MCF0"/>
<protein>
    <submittedName>
        <fullName evidence="2">Putative carboxypeptidase inhibitor</fullName>
    </submittedName>
</protein>
<accession>L7MCF0</accession>
<reference evidence="2" key="1">
    <citation type="submission" date="2012-11" db="EMBL/GenBank/DDBJ databases">
        <authorList>
            <person name="Lucero-Rivera Y.E."/>
            <person name="Tovar-Ramirez D."/>
        </authorList>
    </citation>
    <scope>NUCLEOTIDE SEQUENCE</scope>
    <source>
        <tissue evidence="2">Salivary gland</tissue>
    </source>
</reference>
<keyword evidence="1" id="KW-0732">Signal</keyword>
<reference evidence="2" key="2">
    <citation type="journal article" date="2015" name="J. Proteomics">
        <title>Sexual differences in the sialomes of the zebra tick, Rhipicephalus pulchellus.</title>
        <authorList>
            <person name="Tan A.W."/>
            <person name="Francischetti I.M."/>
            <person name="Slovak M."/>
            <person name="Kini R.M."/>
            <person name="Ribeiro J.M."/>
        </authorList>
    </citation>
    <scope>NUCLEOTIDE SEQUENCE</scope>
    <source>
        <tissue evidence="2">Salivary gland</tissue>
    </source>
</reference>
<name>L7MCF0_RHIPC</name>
<dbReference type="EMBL" id="GACK01004160">
    <property type="protein sequence ID" value="JAA60874.1"/>
    <property type="molecule type" value="mRNA"/>
</dbReference>
<evidence type="ECO:0000256" key="1">
    <source>
        <dbReference type="SAM" id="SignalP"/>
    </source>
</evidence>
<evidence type="ECO:0000313" key="2">
    <source>
        <dbReference type="EMBL" id="JAA60874.1"/>
    </source>
</evidence>
<organism evidence="2">
    <name type="scientific">Rhipicephalus pulchellus</name>
    <name type="common">Yellow backed tick</name>
    <name type="synonym">Dermacentor pulchellus</name>
    <dbReference type="NCBI Taxonomy" id="72859"/>
    <lineage>
        <taxon>Eukaryota</taxon>
        <taxon>Metazoa</taxon>
        <taxon>Ecdysozoa</taxon>
        <taxon>Arthropoda</taxon>
        <taxon>Chelicerata</taxon>
        <taxon>Arachnida</taxon>
        <taxon>Acari</taxon>
        <taxon>Parasitiformes</taxon>
        <taxon>Ixodida</taxon>
        <taxon>Ixodoidea</taxon>
        <taxon>Ixodidae</taxon>
        <taxon>Rhipicephalinae</taxon>
        <taxon>Rhipicephalus</taxon>
        <taxon>Rhipicephalus</taxon>
    </lineage>
</organism>